<dbReference type="Proteomes" id="UP001196661">
    <property type="component" value="Unassembled WGS sequence"/>
</dbReference>
<dbReference type="EMBL" id="JADOER010000010">
    <property type="protein sequence ID" value="MBT9312818.1"/>
    <property type="molecule type" value="Genomic_DNA"/>
</dbReference>
<accession>A0ABS5Y4Q8</accession>
<sequence>MPPIQRTSYRLPQAAAPKKRVTAQTAIELAVSVSEAEHQRQMNKQAQVEKKELAPDWVWDYGIMG</sequence>
<comment type="caution">
    <text evidence="1">The sequence shown here is derived from an EMBL/GenBank/DDBJ whole genome shotgun (WGS) entry which is preliminary data.</text>
</comment>
<gene>
    <name evidence="1" type="ORF">IXB28_11415</name>
</gene>
<dbReference type="RefSeq" id="WP_215618722.1">
    <property type="nucleotide sequence ID" value="NZ_JADOER010000010.1"/>
</dbReference>
<protein>
    <submittedName>
        <fullName evidence="1">Uncharacterized protein</fullName>
    </submittedName>
</protein>
<keyword evidence="2" id="KW-1185">Reference proteome</keyword>
<organism evidence="1 2">
    <name type="scientific">Leptothoe kymatousa TAU-MAC 1615</name>
    <dbReference type="NCBI Taxonomy" id="2364775"/>
    <lineage>
        <taxon>Bacteria</taxon>
        <taxon>Bacillati</taxon>
        <taxon>Cyanobacteriota</taxon>
        <taxon>Cyanophyceae</taxon>
        <taxon>Nodosilineales</taxon>
        <taxon>Cymatolegaceae</taxon>
        <taxon>Leptothoe</taxon>
        <taxon>Leptothoe kymatousa</taxon>
    </lineage>
</organism>
<evidence type="ECO:0000313" key="1">
    <source>
        <dbReference type="EMBL" id="MBT9312818.1"/>
    </source>
</evidence>
<proteinExistence type="predicted"/>
<evidence type="ECO:0000313" key="2">
    <source>
        <dbReference type="Proteomes" id="UP001196661"/>
    </source>
</evidence>
<reference evidence="1 2" key="1">
    <citation type="journal article" date="2021" name="Mar. Drugs">
        <title>Genome Reduction and Secondary Metabolism of the Marine Sponge-Associated Cyanobacterium Leptothoe.</title>
        <authorList>
            <person name="Konstantinou D."/>
            <person name="Popin R.V."/>
            <person name="Fewer D.P."/>
            <person name="Sivonen K."/>
            <person name="Gkelis S."/>
        </authorList>
    </citation>
    <scope>NUCLEOTIDE SEQUENCE [LARGE SCALE GENOMIC DNA]</scope>
    <source>
        <strain evidence="1 2">TAU-MAC 1615</strain>
    </source>
</reference>
<name>A0ABS5Y4Q8_9CYAN</name>